<dbReference type="PANTHER" id="PTHR47233:SF3">
    <property type="entry name" value="CHEMOTAXIS PROTEIN CHEV"/>
    <property type="match status" value="1"/>
</dbReference>
<keyword evidence="5" id="KW-1185">Reference proteome</keyword>
<dbReference type="SUPFAM" id="SSF50341">
    <property type="entry name" value="CheW-like"/>
    <property type="match status" value="1"/>
</dbReference>
<dbReference type="SMART" id="SM00448">
    <property type="entry name" value="REC"/>
    <property type="match status" value="1"/>
</dbReference>
<dbReference type="InterPro" id="IPR002545">
    <property type="entry name" value="CheW-lke_dom"/>
</dbReference>
<dbReference type="Gene3D" id="2.40.50.180">
    <property type="entry name" value="CheA-289, Domain 4"/>
    <property type="match status" value="1"/>
</dbReference>
<dbReference type="PANTHER" id="PTHR47233">
    <property type="entry name" value="CHEMOTAXIS PROTEIN CHEV"/>
    <property type="match status" value="1"/>
</dbReference>
<dbReference type="PIRSF" id="PIRSF002867">
    <property type="entry name" value="CheV"/>
    <property type="match status" value="1"/>
</dbReference>
<dbReference type="InterPro" id="IPR011006">
    <property type="entry name" value="CheY-like_superfamily"/>
</dbReference>
<feature type="domain" description="Response regulatory" evidence="2">
    <location>
        <begin position="180"/>
        <end position="304"/>
    </location>
</feature>
<dbReference type="EMBL" id="CAKLDI010000001">
    <property type="protein sequence ID" value="CAH0534138.1"/>
    <property type="molecule type" value="Genomic_DNA"/>
</dbReference>
<comment type="caution">
    <text evidence="4">The sequence shown here is derived from an EMBL/GenBank/DDBJ whole genome shotgun (WGS) entry which is preliminary data.</text>
</comment>
<dbReference type="InterPro" id="IPR036061">
    <property type="entry name" value="CheW-like_dom_sf"/>
</dbReference>
<organism evidence="4 5">
    <name type="scientific">Vibrio stylophorae</name>
    <dbReference type="NCBI Taxonomy" id="659351"/>
    <lineage>
        <taxon>Bacteria</taxon>
        <taxon>Pseudomonadati</taxon>
        <taxon>Pseudomonadota</taxon>
        <taxon>Gammaproteobacteria</taxon>
        <taxon>Vibrionales</taxon>
        <taxon>Vibrionaceae</taxon>
        <taxon>Vibrio</taxon>
    </lineage>
</organism>
<dbReference type="PROSITE" id="PS50851">
    <property type="entry name" value="CHEW"/>
    <property type="match status" value="1"/>
</dbReference>
<dbReference type="CDD" id="cd19924">
    <property type="entry name" value="REC_CheV-like"/>
    <property type="match status" value="1"/>
</dbReference>
<evidence type="ECO:0000313" key="4">
    <source>
        <dbReference type="EMBL" id="CAH0534138.1"/>
    </source>
</evidence>
<feature type="modified residue" description="4-aspartylphosphate" evidence="1">
    <location>
        <position position="237"/>
    </location>
</feature>
<keyword evidence="1" id="KW-0597">Phosphoprotein</keyword>
<protein>
    <submittedName>
        <fullName evidence="4">Chemotaxis protein CheV</fullName>
    </submittedName>
</protein>
<reference evidence="4" key="1">
    <citation type="submission" date="2021-11" db="EMBL/GenBank/DDBJ databases">
        <authorList>
            <person name="Rodrigo-Torres L."/>
            <person name="Arahal R. D."/>
            <person name="Lucena T."/>
        </authorList>
    </citation>
    <scope>NUCLEOTIDE SEQUENCE</scope>
    <source>
        <strain evidence="4">CECT 7929</strain>
    </source>
</reference>
<evidence type="ECO:0000259" key="2">
    <source>
        <dbReference type="PROSITE" id="PS50110"/>
    </source>
</evidence>
<name>A0ABN8DUZ0_9VIBR</name>
<evidence type="ECO:0000259" key="3">
    <source>
        <dbReference type="PROSITE" id="PS50851"/>
    </source>
</evidence>
<dbReference type="PROSITE" id="PS50110">
    <property type="entry name" value="RESPONSE_REGULATORY"/>
    <property type="match status" value="1"/>
</dbReference>
<dbReference type="Proteomes" id="UP000838672">
    <property type="component" value="Unassembled WGS sequence"/>
</dbReference>
<evidence type="ECO:0000256" key="1">
    <source>
        <dbReference type="PROSITE-ProRule" id="PRU00169"/>
    </source>
</evidence>
<dbReference type="RefSeq" id="WP_237466537.1">
    <property type="nucleotide sequence ID" value="NZ_CAKLDI010000001.1"/>
</dbReference>
<dbReference type="Gene3D" id="3.40.50.2300">
    <property type="match status" value="1"/>
</dbReference>
<dbReference type="Pfam" id="PF00072">
    <property type="entry name" value="Response_reg"/>
    <property type="match status" value="1"/>
</dbReference>
<proteinExistence type="predicted"/>
<dbReference type="Pfam" id="PF01584">
    <property type="entry name" value="CheW"/>
    <property type="match status" value="1"/>
</dbReference>
<dbReference type="SUPFAM" id="SSF52172">
    <property type="entry name" value="CheY-like"/>
    <property type="match status" value="1"/>
</dbReference>
<sequence length="311" mass="34397">MTGVLDTVNQRTQLVGQNRLELLTFRLVGRQRFGINVFKVKEVLQCPPLTSMPNLNPLVKGIAQIRGQTLSVIDLSMATGGRPIQDVKNSFMIISEFNRSIQGFLVSSVERIVNMNWESILPPPKGAGRSNYLTAVTEIDNELVEIIDVEKILEEISPAKSEMDPGLLDQVDPNLEIPKVVLVADDSSVARKQVQRALQTIGYEAVLVKDGRQAINKLKEMATQGNILEQLALVISDIEMPEMDGYTLTAEIRSDSRLKDLHVILHTSLSGVFNQAMVERVGADAFIPKFNPDELGGAVLKAIEKRQEQAK</sequence>
<dbReference type="InterPro" id="IPR024181">
    <property type="entry name" value="Chemotax_regulator_CheV"/>
</dbReference>
<dbReference type="SMART" id="SM00260">
    <property type="entry name" value="CheW"/>
    <property type="match status" value="1"/>
</dbReference>
<evidence type="ECO:0000313" key="5">
    <source>
        <dbReference type="Proteomes" id="UP000838672"/>
    </source>
</evidence>
<dbReference type="Gene3D" id="2.30.30.40">
    <property type="entry name" value="SH3 Domains"/>
    <property type="match status" value="1"/>
</dbReference>
<dbReference type="InterPro" id="IPR001789">
    <property type="entry name" value="Sig_transdc_resp-reg_receiver"/>
</dbReference>
<feature type="domain" description="CheW-like" evidence="3">
    <location>
        <begin position="19"/>
        <end position="158"/>
    </location>
</feature>
<gene>
    <name evidence="4" type="primary">cheV_1</name>
    <name evidence="4" type="ORF">VST7929_02039</name>
</gene>
<accession>A0ABN8DUZ0</accession>